<dbReference type="RefSeq" id="WP_345239726.1">
    <property type="nucleotide sequence ID" value="NZ_BAABHD010000002.1"/>
</dbReference>
<evidence type="ECO:0008006" key="4">
    <source>
        <dbReference type="Google" id="ProtNLM"/>
    </source>
</evidence>
<accession>A0ABP8M911</accession>
<name>A0ABP8M911_9BACT</name>
<sequence length="100" mass="11640">MAKIIWTREATRELQALVTYLRSNWSKAVAEEFIGTLDDKLKLLQEIPDTGVASYEYDTVRRLLIARNRVLYYQTAGDAIYILNVFDLLSDQEENPYFDS</sequence>
<proteinExistence type="predicted"/>
<evidence type="ECO:0000256" key="1">
    <source>
        <dbReference type="ARBA" id="ARBA00022649"/>
    </source>
</evidence>
<comment type="caution">
    <text evidence="2">The sequence shown here is derived from an EMBL/GenBank/DDBJ whole genome shotgun (WGS) entry which is preliminary data.</text>
</comment>
<evidence type="ECO:0000313" key="2">
    <source>
        <dbReference type="EMBL" id="GAA4446596.1"/>
    </source>
</evidence>
<dbReference type="Gene3D" id="3.30.2310.20">
    <property type="entry name" value="RelE-like"/>
    <property type="match status" value="1"/>
</dbReference>
<dbReference type="Pfam" id="PF05016">
    <property type="entry name" value="ParE_toxin"/>
    <property type="match status" value="1"/>
</dbReference>
<keyword evidence="1" id="KW-1277">Toxin-antitoxin system</keyword>
<gene>
    <name evidence="2" type="ORF">GCM10023189_01890</name>
</gene>
<dbReference type="EMBL" id="BAABHD010000002">
    <property type="protein sequence ID" value="GAA4446596.1"/>
    <property type="molecule type" value="Genomic_DNA"/>
</dbReference>
<organism evidence="2 3">
    <name type="scientific">Nibrella saemangeumensis</name>
    <dbReference type="NCBI Taxonomy" id="1084526"/>
    <lineage>
        <taxon>Bacteria</taxon>
        <taxon>Pseudomonadati</taxon>
        <taxon>Bacteroidota</taxon>
        <taxon>Cytophagia</taxon>
        <taxon>Cytophagales</taxon>
        <taxon>Spirosomataceae</taxon>
        <taxon>Nibrella</taxon>
    </lineage>
</organism>
<dbReference type="InterPro" id="IPR007712">
    <property type="entry name" value="RelE/ParE_toxin"/>
</dbReference>
<reference evidence="3" key="1">
    <citation type="journal article" date="2019" name="Int. J. Syst. Evol. Microbiol.">
        <title>The Global Catalogue of Microorganisms (GCM) 10K type strain sequencing project: providing services to taxonomists for standard genome sequencing and annotation.</title>
        <authorList>
            <consortium name="The Broad Institute Genomics Platform"/>
            <consortium name="The Broad Institute Genome Sequencing Center for Infectious Disease"/>
            <person name="Wu L."/>
            <person name="Ma J."/>
        </authorList>
    </citation>
    <scope>NUCLEOTIDE SEQUENCE [LARGE SCALE GENOMIC DNA]</scope>
    <source>
        <strain evidence="3">JCM 17927</strain>
    </source>
</reference>
<dbReference type="InterPro" id="IPR035093">
    <property type="entry name" value="RelE/ParE_toxin_dom_sf"/>
</dbReference>
<keyword evidence="3" id="KW-1185">Reference proteome</keyword>
<dbReference type="Proteomes" id="UP001501175">
    <property type="component" value="Unassembled WGS sequence"/>
</dbReference>
<evidence type="ECO:0000313" key="3">
    <source>
        <dbReference type="Proteomes" id="UP001501175"/>
    </source>
</evidence>
<protein>
    <recommendedName>
        <fullName evidence="4">Plasmid stabilization system protein ParE</fullName>
    </recommendedName>
</protein>